<feature type="transmembrane region" description="Helical" evidence="1">
    <location>
        <begin position="32"/>
        <end position="53"/>
    </location>
</feature>
<organism evidence="2 3">
    <name type="scientific">Paeniclostridium hominis</name>
    <dbReference type="NCBI Taxonomy" id="2764329"/>
    <lineage>
        <taxon>Bacteria</taxon>
        <taxon>Bacillati</taxon>
        <taxon>Bacillota</taxon>
        <taxon>Clostridia</taxon>
        <taxon>Peptostreptococcales</taxon>
        <taxon>Peptostreptococcaceae</taxon>
        <taxon>Paeniclostridium</taxon>
    </lineage>
</organism>
<keyword evidence="1" id="KW-1133">Transmembrane helix</keyword>
<accession>A0ABR7K356</accession>
<keyword evidence="3" id="KW-1185">Reference proteome</keyword>
<reference evidence="2 3" key="1">
    <citation type="submission" date="2020-08" db="EMBL/GenBank/DDBJ databases">
        <authorList>
            <person name="Liu C."/>
            <person name="Sun Q."/>
        </authorList>
    </citation>
    <scope>NUCLEOTIDE SEQUENCE [LARGE SCALE GENOMIC DNA]</scope>
    <source>
        <strain evidence="2 3">NSJ-45</strain>
    </source>
</reference>
<protein>
    <submittedName>
        <fullName evidence="2">Uncharacterized protein</fullName>
    </submittedName>
</protein>
<evidence type="ECO:0000313" key="2">
    <source>
        <dbReference type="EMBL" id="MBC6003422.1"/>
    </source>
</evidence>
<evidence type="ECO:0000256" key="1">
    <source>
        <dbReference type="SAM" id="Phobius"/>
    </source>
</evidence>
<dbReference type="RefSeq" id="WP_187005676.1">
    <property type="nucleotide sequence ID" value="NZ_JACRWD010000001.1"/>
</dbReference>
<comment type="caution">
    <text evidence="2">The sequence shown here is derived from an EMBL/GenBank/DDBJ whole genome shotgun (WGS) entry which is preliminary data.</text>
</comment>
<dbReference type="Proteomes" id="UP000611796">
    <property type="component" value="Unassembled WGS sequence"/>
</dbReference>
<name>A0ABR7K356_9FIRM</name>
<proteinExistence type="predicted"/>
<keyword evidence="1" id="KW-0472">Membrane</keyword>
<dbReference type="EMBL" id="JACRWD010000001">
    <property type="protein sequence ID" value="MBC6003422.1"/>
    <property type="molecule type" value="Genomic_DNA"/>
</dbReference>
<evidence type="ECO:0000313" key="3">
    <source>
        <dbReference type="Proteomes" id="UP000611796"/>
    </source>
</evidence>
<sequence>MFRENKSSAYLYSINNRPVSIAMVSGVFEYKIGLAIGYGVLVILITTILSFLIQKIGTIK</sequence>
<gene>
    <name evidence="2" type="ORF">H8891_06385</name>
</gene>
<keyword evidence="1" id="KW-0812">Transmembrane</keyword>